<evidence type="ECO:0000256" key="2">
    <source>
        <dbReference type="ARBA" id="ARBA00023315"/>
    </source>
</evidence>
<dbReference type="AlphaFoldDB" id="A0A937EGM1"/>
<evidence type="ECO:0000313" key="5">
    <source>
        <dbReference type="Proteomes" id="UP000661858"/>
    </source>
</evidence>
<proteinExistence type="predicted"/>
<dbReference type="PANTHER" id="PTHR34069">
    <property type="entry name" value="3-OXOACYL-[ACYL-CARRIER-PROTEIN] SYNTHASE 3"/>
    <property type="match status" value="1"/>
</dbReference>
<sequence length="346" mass="36753">MTDELYIAGCAAWLPPPVPAADAVASGAFPVAEARRTDVQSVTVAAEEDSAPAMAARAARAALGRAGLSSREVGLLLHATLYDQGHDLWGTASYVQALALGTGQPACPAVEVRQVSNGGMASMELARAFLSSAEGPRAALLTAGDVFCPPAFDRWRADPGTVYADGGAALVLARDGGFARVRSLVTVSDPGLERMHRGDHPFRPPADGRVRTVDLEECKEQYLARHGMRATVDRAARGQRSAVDEALAGAKAELCDIARFVLPHLGRRRLESAYFRPFGIAPERTTWPWSRTVGHLGAGDQFAGLARLVERREVLPGDLVLLLGVGAGFTWSGAVVEILELPDWQV</sequence>
<dbReference type="PANTHER" id="PTHR34069:SF2">
    <property type="entry name" value="BETA-KETOACYL-[ACYL-CARRIER-PROTEIN] SYNTHASE III"/>
    <property type="match status" value="1"/>
</dbReference>
<dbReference type="EMBL" id="JAERRK010000005">
    <property type="protein sequence ID" value="MBL1082702.1"/>
    <property type="molecule type" value="Genomic_DNA"/>
</dbReference>
<protein>
    <submittedName>
        <fullName evidence="4">Ketoacyl-ACP synthase III family protein</fullName>
    </submittedName>
</protein>
<name>A0A937EGM1_9ACTN</name>
<accession>A0A937EGM1</accession>
<dbReference type="GO" id="GO:0016747">
    <property type="term" value="F:acyltransferase activity, transferring groups other than amino-acyl groups"/>
    <property type="evidence" value="ECO:0007669"/>
    <property type="project" value="UniProtKB-ARBA"/>
</dbReference>
<dbReference type="GO" id="GO:0044550">
    <property type="term" value="P:secondary metabolite biosynthetic process"/>
    <property type="evidence" value="ECO:0007669"/>
    <property type="project" value="TreeGrafter"/>
</dbReference>
<dbReference type="SUPFAM" id="SSF53901">
    <property type="entry name" value="Thiolase-like"/>
    <property type="match status" value="1"/>
</dbReference>
<keyword evidence="5" id="KW-1185">Reference proteome</keyword>
<dbReference type="Gene3D" id="3.40.47.10">
    <property type="match status" value="2"/>
</dbReference>
<dbReference type="RefSeq" id="WP_201834866.1">
    <property type="nucleotide sequence ID" value="NZ_JAERRK010000005.1"/>
</dbReference>
<keyword evidence="2" id="KW-0012">Acyltransferase</keyword>
<dbReference type="InterPro" id="IPR013747">
    <property type="entry name" value="ACP_syn_III_C"/>
</dbReference>
<keyword evidence="1" id="KW-0808">Transferase</keyword>
<organism evidence="4 5">
    <name type="scientific">Streptomyces actinomycinicus</name>
    <dbReference type="NCBI Taxonomy" id="1695166"/>
    <lineage>
        <taxon>Bacteria</taxon>
        <taxon>Bacillati</taxon>
        <taxon>Actinomycetota</taxon>
        <taxon>Actinomycetes</taxon>
        <taxon>Kitasatosporales</taxon>
        <taxon>Streptomycetaceae</taxon>
        <taxon>Streptomyces</taxon>
    </lineage>
</organism>
<evidence type="ECO:0000256" key="1">
    <source>
        <dbReference type="ARBA" id="ARBA00022679"/>
    </source>
</evidence>
<gene>
    <name evidence="4" type="ORF">JK359_12045</name>
</gene>
<dbReference type="CDD" id="cd00827">
    <property type="entry name" value="init_cond_enzymes"/>
    <property type="match status" value="1"/>
</dbReference>
<dbReference type="Proteomes" id="UP000661858">
    <property type="component" value="Unassembled WGS sequence"/>
</dbReference>
<feature type="domain" description="Beta-ketoacyl-[acyl-carrier-protein] synthase III C-terminal" evidence="3">
    <location>
        <begin position="250"/>
        <end position="338"/>
    </location>
</feature>
<evidence type="ECO:0000313" key="4">
    <source>
        <dbReference type="EMBL" id="MBL1082702.1"/>
    </source>
</evidence>
<dbReference type="InterPro" id="IPR016039">
    <property type="entry name" value="Thiolase-like"/>
</dbReference>
<reference evidence="4" key="1">
    <citation type="submission" date="2021-01" db="EMBL/GenBank/DDBJ databases">
        <title>WGS of actinomycetes isolated from Thailand.</title>
        <authorList>
            <person name="Thawai C."/>
        </authorList>
    </citation>
    <scope>NUCLEOTIDE SEQUENCE</scope>
    <source>
        <strain evidence="4">RCU-197</strain>
    </source>
</reference>
<evidence type="ECO:0000259" key="3">
    <source>
        <dbReference type="Pfam" id="PF08541"/>
    </source>
</evidence>
<dbReference type="Pfam" id="PF08541">
    <property type="entry name" value="ACP_syn_III_C"/>
    <property type="match status" value="1"/>
</dbReference>
<comment type="caution">
    <text evidence="4">The sequence shown here is derived from an EMBL/GenBank/DDBJ whole genome shotgun (WGS) entry which is preliminary data.</text>
</comment>